<reference evidence="7" key="2">
    <citation type="submission" date="2025-08" db="UniProtKB">
        <authorList>
            <consortium name="Ensembl"/>
        </authorList>
    </citation>
    <scope>IDENTIFICATION</scope>
</reference>
<feature type="transmembrane region" description="Helical" evidence="5">
    <location>
        <begin position="281"/>
        <end position="308"/>
    </location>
</feature>
<feature type="transmembrane region" description="Helical" evidence="5">
    <location>
        <begin position="444"/>
        <end position="463"/>
    </location>
</feature>
<dbReference type="GeneTree" id="ENSGT00940000154651"/>
<accession>A0A8C4SKC8</accession>
<feature type="transmembrane region" description="Helical" evidence="5">
    <location>
        <begin position="65"/>
        <end position="85"/>
    </location>
</feature>
<dbReference type="InterPro" id="IPR029485">
    <property type="entry name" value="CAT_C"/>
</dbReference>
<reference evidence="7" key="1">
    <citation type="submission" date="2021-06" db="EMBL/GenBank/DDBJ databases">
        <authorList>
            <consortium name="Wellcome Sanger Institute Data Sharing"/>
        </authorList>
    </citation>
    <scope>NUCLEOTIDE SEQUENCE [LARGE SCALE GENOMIC DNA]</scope>
</reference>
<dbReference type="AlphaFoldDB" id="A0A8C4SKC8"/>
<dbReference type="FunFam" id="1.20.1740.10:FF:000053">
    <property type="entry name" value="Cationic amino acid transporter 3"/>
    <property type="match status" value="1"/>
</dbReference>
<dbReference type="Pfam" id="PF13906">
    <property type="entry name" value="AA_permease_C"/>
    <property type="match status" value="1"/>
</dbReference>
<feature type="transmembrane region" description="Helical" evidence="5">
    <location>
        <begin position="504"/>
        <end position="527"/>
    </location>
</feature>
<keyword evidence="2 5" id="KW-0812">Transmembrane</keyword>
<feature type="transmembrane region" description="Helical" evidence="5">
    <location>
        <begin position="192"/>
        <end position="210"/>
    </location>
</feature>
<evidence type="ECO:0000313" key="7">
    <source>
        <dbReference type="Ensembl" id="ENSECRP00000017996.1"/>
    </source>
</evidence>
<organism evidence="7 8">
    <name type="scientific">Erpetoichthys calabaricus</name>
    <name type="common">Rope fish</name>
    <name type="synonym">Calamoichthys calabaricus</name>
    <dbReference type="NCBI Taxonomy" id="27687"/>
    <lineage>
        <taxon>Eukaryota</taxon>
        <taxon>Metazoa</taxon>
        <taxon>Chordata</taxon>
        <taxon>Craniata</taxon>
        <taxon>Vertebrata</taxon>
        <taxon>Euteleostomi</taxon>
        <taxon>Actinopterygii</taxon>
        <taxon>Polypteriformes</taxon>
        <taxon>Polypteridae</taxon>
        <taxon>Erpetoichthys</taxon>
    </lineage>
</organism>
<sequence>MASKKMSKFGQMLLRRRTLDFSEEETRFARCLSTIDLIALGVGSTLGAGVYVLAGEVARDKAGPAIVLCFLIAALSSVLAGLCYAEFGARVPKTGSAYLYSYVTVGEIWAFITGWNLILSYVIGTASVARAWSSTFDTLIEERISSFFKHSVSIKVPGVLAEYPDFFALILVMLLTALLAFGVSESALVNKVFTGINLVVLSFVIISGFVKGDVKNWSLGEEDFANFTSLNSTQFGTGGFAPFGFSGVLSGAATCFYAFVGFDCIATTSEEAKNPQRSIPIGIVSSLLICFFAYFGVSAALTLMMPYYMLNDRSPLPEAFRYVGWGPAHYIVAVGSLCALSTSLLGSMFPMPRVIYAMAEDGLLFRFLSRMNKRTRTPLLATIVSGFIAALMAFLFELSDLVDLMSIGTLLAYSLVGGKVLLNVFFLNYYICIYFYIQCHVDGLSCLYFSAVAIFTVLCYILAIQLERIANGDILWIAFCSVLVVVSLVCTIIIWRQPESKESLLFKVPFLPILPLISIFVNIYLMMQMSGGTWVRFSVWMAIGKCIVKTPDTSLPDNQGLSWESFLPFQLW</sequence>
<keyword evidence="3 5" id="KW-1133">Transmembrane helix</keyword>
<name>A0A8C4SKC8_ERPCA</name>
<feature type="transmembrane region" description="Helical" evidence="5">
    <location>
        <begin position="35"/>
        <end position="53"/>
    </location>
</feature>
<dbReference type="Gene3D" id="1.20.1740.10">
    <property type="entry name" value="Amino acid/polyamine transporter I"/>
    <property type="match status" value="1"/>
</dbReference>
<evidence type="ECO:0000313" key="8">
    <source>
        <dbReference type="Proteomes" id="UP000694620"/>
    </source>
</evidence>
<keyword evidence="8" id="KW-1185">Reference proteome</keyword>
<evidence type="ECO:0000259" key="6">
    <source>
        <dbReference type="Pfam" id="PF13906"/>
    </source>
</evidence>
<dbReference type="Ensembl" id="ENSECRT00000018356.1">
    <property type="protein sequence ID" value="ENSECRP00000017996.1"/>
    <property type="gene ID" value="ENSECRG00000012024.1"/>
</dbReference>
<dbReference type="GO" id="GO:0015171">
    <property type="term" value="F:amino acid transmembrane transporter activity"/>
    <property type="evidence" value="ECO:0007669"/>
    <property type="project" value="TreeGrafter"/>
</dbReference>
<evidence type="ECO:0000256" key="3">
    <source>
        <dbReference type="ARBA" id="ARBA00022989"/>
    </source>
</evidence>
<feature type="domain" description="Cationic amino acid transporter C-terminal" evidence="6">
    <location>
        <begin position="506"/>
        <end position="546"/>
    </location>
</feature>
<feature type="transmembrane region" description="Helical" evidence="5">
    <location>
        <begin position="475"/>
        <end position="495"/>
    </location>
</feature>
<protein>
    <submittedName>
        <fullName evidence="7">Solute carrier family 7 member 3</fullName>
    </submittedName>
</protein>
<dbReference type="PIRSF" id="PIRSF006060">
    <property type="entry name" value="AA_transporter"/>
    <property type="match status" value="1"/>
</dbReference>
<feature type="transmembrane region" description="Helical" evidence="5">
    <location>
        <begin position="416"/>
        <end position="437"/>
    </location>
</feature>
<keyword evidence="4 5" id="KW-0472">Membrane</keyword>
<evidence type="ECO:0000256" key="1">
    <source>
        <dbReference type="ARBA" id="ARBA00004141"/>
    </source>
</evidence>
<evidence type="ECO:0000256" key="2">
    <source>
        <dbReference type="ARBA" id="ARBA00022692"/>
    </source>
</evidence>
<dbReference type="PANTHER" id="PTHR43243">
    <property type="entry name" value="INNER MEMBRANE TRANSPORTER YGJI-RELATED"/>
    <property type="match status" value="1"/>
</dbReference>
<dbReference type="InterPro" id="IPR002293">
    <property type="entry name" value="AA/rel_permease1"/>
</dbReference>
<evidence type="ECO:0000256" key="5">
    <source>
        <dbReference type="SAM" id="Phobius"/>
    </source>
</evidence>
<feature type="transmembrane region" description="Helical" evidence="5">
    <location>
        <begin position="377"/>
        <end position="396"/>
    </location>
</feature>
<comment type="subcellular location">
    <subcellularLocation>
        <location evidence="1">Membrane</location>
        <topology evidence="1">Multi-pass membrane protein</topology>
    </subcellularLocation>
</comment>
<dbReference type="Pfam" id="PF13520">
    <property type="entry name" value="AA_permease_2"/>
    <property type="match status" value="1"/>
</dbReference>
<gene>
    <name evidence="7" type="primary">SLC7A3</name>
</gene>
<evidence type="ECO:0000256" key="4">
    <source>
        <dbReference type="ARBA" id="ARBA00023136"/>
    </source>
</evidence>
<reference evidence="7" key="3">
    <citation type="submission" date="2025-09" db="UniProtKB">
        <authorList>
            <consortium name="Ensembl"/>
        </authorList>
    </citation>
    <scope>IDENTIFICATION</scope>
</reference>
<dbReference type="PANTHER" id="PTHR43243:SF20">
    <property type="entry name" value="CATIONIC AMINO ACID TRANSPORTER 3"/>
    <property type="match status" value="1"/>
</dbReference>
<proteinExistence type="predicted"/>
<dbReference type="GO" id="GO:0005886">
    <property type="term" value="C:plasma membrane"/>
    <property type="evidence" value="ECO:0007669"/>
    <property type="project" value="TreeGrafter"/>
</dbReference>
<dbReference type="Proteomes" id="UP000694620">
    <property type="component" value="Chromosome 12"/>
</dbReference>
<feature type="transmembrane region" description="Helical" evidence="5">
    <location>
        <begin position="166"/>
        <end position="183"/>
    </location>
</feature>
<feature type="transmembrane region" description="Helical" evidence="5">
    <location>
        <begin position="97"/>
        <end position="123"/>
    </location>
</feature>
<feature type="transmembrane region" description="Helical" evidence="5">
    <location>
        <begin position="328"/>
        <end position="356"/>
    </location>
</feature>
<feature type="transmembrane region" description="Helical" evidence="5">
    <location>
        <begin position="240"/>
        <end position="260"/>
    </location>
</feature>